<evidence type="ECO:0000313" key="1">
    <source>
        <dbReference type="EMBL" id="NPU64096.1"/>
    </source>
</evidence>
<comment type="caution">
    <text evidence="1">The sequence shown here is derived from an EMBL/GenBank/DDBJ whole genome shotgun (WGS) entry which is preliminary data.</text>
</comment>
<organism evidence="1 2">
    <name type="scientific">Bradyrhizobium aeschynomenes</name>
    <dbReference type="NCBI Taxonomy" id="2734909"/>
    <lineage>
        <taxon>Bacteria</taxon>
        <taxon>Pseudomonadati</taxon>
        <taxon>Pseudomonadota</taxon>
        <taxon>Alphaproteobacteria</taxon>
        <taxon>Hyphomicrobiales</taxon>
        <taxon>Nitrobacteraceae</taxon>
        <taxon>Bradyrhizobium</taxon>
    </lineage>
</organism>
<keyword evidence="2" id="KW-1185">Reference proteome</keyword>
<reference evidence="1" key="1">
    <citation type="submission" date="2020-05" db="EMBL/GenBank/DDBJ databases">
        <title>Nod-independent and nitrogen-fixing Bradyrhizobium aeschynomene sp. nov. isolated from nodules of Aeschynomene indica.</title>
        <authorList>
            <person name="Zhang Z."/>
        </authorList>
    </citation>
    <scope>NUCLEOTIDE SEQUENCE</scope>
    <source>
        <strain evidence="1">83012</strain>
    </source>
</reference>
<name>A0ABX2C759_9BRAD</name>
<dbReference type="EMBL" id="JABFDN010000001">
    <property type="protein sequence ID" value="NPU64096.1"/>
    <property type="molecule type" value="Genomic_DNA"/>
</dbReference>
<dbReference type="Proteomes" id="UP000886476">
    <property type="component" value="Unassembled WGS sequence"/>
</dbReference>
<proteinExistence type="predicted"/>
<protein>
    <submittedName>
        <fullName evidence="1">Uncharacterized protein</fullName>
    </submittedName>
</protein>
<evidence type="ECO:0000313" key="2">
    <source>
        <dbReference type="Proteomes" id="UP000886476"/>
    </source>
</evidence>
<dbReference type="RefSeq" id="WP_172109076.1">
    <property type="nucleotide sequence ID" value="NZ_JABFDM010000015.1"/>
</dbReference>
<gene>
    <name evidence="1" type="ORF">HL667_03720</name>
</gene>
<accession>A0ABX2C759</accession>
<sequence>MADVKSRGPGIPTLMPSLWVMMIPKATVANTPDTGEIAYKREDHRAGNAGLIRLHLW</sequence>